<keyword evidence="2" id="KW-0597">Phosphoprotein</keyword>
<protein>
    <submittedName>
        <fullName evidence="5">Gluconolactonase</fullName>
    </submittedName>
</protein>
<dbReference type="Gene3D" id="2.120.10.30">
    <property type="entry name" value="TolB, C-terminal domain"/>
    <property type="match status" value="1"/>
</dbReference>
<dbReference type="SUPFAM" id="SSF63829">
    <property type="entry name" value="Calcium-dependent phosphotriesterase"/>
    <property type="match status" value="1"/>
</dbReference>
<dbReference type="Proteomes" id="UP000254291">
    <property type="component" value="Unassembled WGS sequence"/>
</dbReference>
<sequence>MAGTSVDTMPRFKRPIDPVRWQAPPVDLLPEFGSAALTLTPIPGGEPEDVVVDARGYLWTGALDGSIVRLRPDGTAPEVVANTGGRPLGLAFARDGRLLVCDSPRGLLALDVDTGAFETLVTSIDGRPLLFCSNVTETSDGTVYFTESTSAFTIDQYLGAILEARGRGALHRLDPDGRVTTVVDGLYFANGVTPTVDGSALVFAETQGRRLSKYWLTGPSAGSVTPLAVNLPAMPDNLSTGADGRIWCAMVTPANPVADRLAAGPPVLRKLVWRLPARLQPKPEAVAWAVAFDPDSGDAVAGFRTTHPEFRMATGLVESGGRLWLGSIGGPYLASVDLAATAP</sequence>
<dbReference type="Pfam" id="PF03088">
    <property type="entry name" value="Str_synth"/>
    <property type="match status" value="1"/>
</dbReference>
<dbReference type="InterPro" id="IPR011042">
    <property type="entry name" value="6-blade_b-propeller_TolB-like"/>
</dbReference>
<evidence type="ECO:0000256" key="2">
    <source>
        <dbReference type="ARBA" id="ARBA00022553"/>
    </source>
</evidence>
<evidence type="ECO:0000313" key="5">
    <source>
        <dbReference type="EMBL" id="STZ42143.1"/>
    </source>
</evidence>
<dbReference type="Pfam" id="PF20067">
    <property type="entry name" value="SSL_N"/>
    <property type="match status" value="1"/>
</dbReference>
<evidence type="ECO:0000256" key="3">
    <source>
        <dbReference type="ARBA" id="ARBA00023180"/>
    </source>
</evidence>
<dbReference type="EMBL" id="UGQM01000001">
    <property type="protein sequence ID" value="STZ42143.1"/>
    <property type="molecule type" value="Genomic_DNA"/>
</dbReference>
<reference evidence="5 6" key="1">
    <citation type="submission" date="2018-06" db="EMBL/GenBank/DDBJ databases">
        <authorList>
            <consortium name="Pathogen Informatics"/>
            <person name="Doyle S."/>
        </authorList>
    </citation>
    <scope>NUCLEOTIDE SEQUENCE [LARGE SCALE GENOMIC DNA]</scope>
    <source>
        <strain evidence="5 6">NCTC10742</strain>
    </source>
</reference>
<dbReference type="InterPro" id="IPR018119">
    <property type="entry name" value="Strictosidine_synth_cons-reg"/>
</dbReference>
<proteinExistence type="inferred from homology"/>
<comment type="similarity">
    <text evidence="1">Belongs to the strictosidine synthase family.</text>
</comment>
<name>A0A378SHG6_9MYCO</name>
<evidence type="ECO:0000256" key="1">
    <source>
        <dbReference type="ARBA" id="ARBA00009191"/>
    </source>
</evidence>
<accession>A0A378SHG6</accession>
<keyword evidence="3" id="KW-0325">Glycoprotein</keyword>
<feature type="domain" description="Strictosidine synthase conserved region" evidence="4">
    <location>
        <begin position="139"/>
        <end position="218"/>
    </location>
</feature>
<dbReference type="GO" id="GO:0016787">
    <property type="term" value="F:hydrolase activity"/>
    <property type="evidence" value="ECO:0007669"/>
    <property type="project" value="TreeGrafter"/>
</dbReference>
<organism evidence="5 6">
    <name type="scientific">Mycolicibacterium gilvum</name>
    <dbReference type="NCBI Taxonomy" id="1804"/>
    <lineage>
        <taxon>Bacteria</taxon>
        <taxon>Bacillati</taxon>
        <taxon>Actinomycetota</taxon>
        <taxon>Actinomycetes</taxon>
        <taxon>Mycobacteriales</taxon>
        <taxon>Mycobacteriaceae</taxon>
        <taxon>Mycolicibacterium</taxon>
    </lineage>
</organism>
<dbReference type="AlphaFoldDB" id="A0A378SHG6"/>
<dbReference type="PANTHER" id="PTHR10426:SF88">
    <property type="entry name" value="ADIPOCYTE PLASMA MEMBRANE-ASSOCIATED PROTEIN HEMOMUCIN-RELATED"/>
    <property type="match status" value="1"/>
</dbReference>
<gene>
    <name evidence="5" type="ORF">NCTC10742_01354</name>
</gene>
<evidence type="ECO:0000259" key="4">
    <source>
        <dbReference type="Pfam" id="PF03088"/>
    </source>
</evidence>
<evidence type="ECO:0000313" key="6">
    <source>
        <dbReference type="Proteomes" id="UP000254291"/>
    </source>
</evidence>
<dbReference type="PANTHER" id="PTHR10426">
    <property type="entry name" value="STRICTOSIDINE SYNTHASE-RELATED"/>
    <property type="match status" value="1"/>
</dbReference>